<dbReference type="PROSITE" id="PS00903">
    <property type="entry name" value="CYT_DCMP_DEAMINASES_1"/>
    <property type="match status" value="1"/>
</dbReference>
<organism evidence="6 7">
    <name type="scientific">Flavihumibacter solisilvae</name>
    <dbReference type="NCBI Taxonomy" id="1349421"/>
    <lineage>
        <taxon>Bacteria</taxon>
        <taxon>Pseudomonadati</taxon>
        <taxon>Bacteroidota</taxon>
        <taxon>Chitinophagia</taxon>
        <taxon>Chitinophagales</taxon>
        <taxon>Chitinophagaceae</taxon>
        <taxon>Flavihumibacter</taxon>
    </lineage>
</organism>
<gene>
    <name evidence="6" type="ORF">OI18_14975</name>
</gene>
<keyword evidence="7" id="KW-1185">Reference proteome</keyword>
<dbReference type="InterPro" id="IPR002125">
    <property type="entry name" value="CMP_dCMP_dom"/>
</dbReference>
<evidence type="ECO:0000256" key="3">
    <source>
        <dbReference type="ARBA" id="ARBA00022801"/>
    </source>
</evidence>
<dbReference type="STRING" id="1349421.OI18_14975"/>
<evidence type="ECO:0000256" key="2">
    <source>
        <dbReference type="ARBA" id="ARBA00022723"/>
    </source>
</evidence>
<evidence type="ECO:0000313" key="6">
    <source>
        <dbReference type="EMBL" id="KIC93888.1"/>
    </source>
</evidence>
<dbReference type="EMBL" id="JSVC01000016">
    <property type="protein sequence ID" value="KIC93888.1"/>
    <property type="molecule type" value="Genomic_DNA"/>
</dbReference>
<reference evidence="6 7" key="1">
    <citation type="submission" date="2014-11" db="EMBL/GenBank/DDBJ databases">
        <title>Genome sequence of Flavihumibacter solisilvae 3-3.</title>
        <authorList>
            <person name="Zhou G."/>
            <person name="Li M."/>
            <person name="Wang G."/>
        </authorList>
    </citation>
    <scope>NUCLEOTIDE SEQUENCE [LARGE SCALE GENOMIC DNA]</scope>
    <source>
        <strain evidence="6 7">3-3</strain>
    </source>
</reference>
<dbReference type="GO" id="GO:0055086">
    <property type="term" value="P:nucleobase-containing small molecule metabolic process"/>
    <property type="evidence" value="ECO:0007669"/>
    <property type="project" value="UniProtKB-ARBA"/>
</dbReference>
<sequence>MEKNAFHFEYEVYDSINELPEADAWLLEEAREVTTNAYAPYSNFHVGAVARLTNGEMVAGSNQENASFPAGLCAERVLLSSASSLYPKVPIESIAISYRSSLVESDHPISPCGICRQSLQEYETRLHHPIRLILGGMKGKVFVIPKASMLLPLSFNSNDLNGT</sequence>
<dbReference type="InterPro" id="IPR016192">
    <property type="entry name" value="APOBEC/CMP_deaminase_Zn-bd"/>
</dbReference>
<protein>
    <submittedName>
        <fullName evidence="6">Cytidine deaminase</fullName>
    </submittedName>
</protein>
<evidence type="ECO:0000259" key="5">
    <source>
        <dbReference type="PROSITE" id="PS51747"/>
    </source>
</evidence>
<dbReference type="OrthoDB" id="9795347at2"/>
<dbReference type="Gene3D" id="3.40.140.10">
    <property type="entry name" value="Cytidine Deaminase, domain 2"/>
    <property type="match status" value="1"/>
</dbReference>
<dbReference type="CDD" id="cd01283">
    <property type="entry name" value="cytidine_deaminase"/>
    <property type="match status" value="1"/>
</dbReference>
<feature type="domain" description="CMP/dCMP-type deaminase" evidence="5">
    <location>
        <begin position="21"/>
        <end position="158"/>
    </location>
</feature>
<accession>A0A0C1LES0</accession>
<keyword evidence="3" id="KW-0378">Hydrolase</keyword>
<dbReference type="PANTHER" id="PTHR11644:SF2">
    <property type="entry name" value="CYTIDINE DEAMINASE"/>
    <property type="match status" value="1"/>
</dbReference>
<dbReference type="GO" id="GO:0004126">
    <property type="term" value="F:cytidine deaminase activity"/>
    <property type="evidence" value="ECO:0007669"/>
    <property type="project" value="UniProtKB-ARBA"/>
</dbReference>
<evidence type="ECO:0000256" key="4">
    <source>
        <dbReference type="ARBA" id="ARBA00022833"/>
    </source>
</evidence>
<keyword evidence="4" id="KW-0862">Zinc</keyword>
<comment type="caution">
    <text evidence="6">The sequence shown here is derived from an EMBL/GenBank/DDBJ whole genome shotgun (WGS) entry which is preliminary data.</text>
</comment>
<dbReference type="InterPro" id="IPR016193">
    <property type="entry name" value="Cytidine_deaminase-like"/>
</dbReference>
<dbReference type="PROSITE" id="PS51747">
    <property type="entry name" value="CYT_DCMP_DEAMINASES_2"/>
    <property type="match status" value="1"/>
</dbReference>
<dbReference type="GO" id="GO:0005829">
    <property type="term" value="C:cytosol"/>
    <property type="evidence" value="ECO:0007669"/>
    <property type="project" value="TreeGrafter"/>
</dbReference>
<proteinExistence type="inferred from homology"/>
<dbReference type="AlphaFoldDB" id="A0A0C1LES0"/>
<dbReference type="Pfam" id="PF00383">
    <property type="entry name" value="dCMP_cyt_deam_1"/>
    <property type="match status" value="1"/>
</dbReference>
<name>A0A0C1LES0_9BACT</name>
<dbReference type="Proteomes" id="UP000031408">
    <property type="component" value="Unassembled WGS sequence"/>
</dbReference>
<evidence type="ECO:0000313" key="7">
    <source>
        <dbReference type="Proteomes" id="UP000031408"/>
    </source>
</evidence>
<dbReference type="GO" id="GO:0008270">
    <property type="term" value="F:zinc ion binding"/>
    <property type="evidence" value="ECO:0007669"/>
    <property type="project" value="InterPro"/>
</dbReference>
<dbReference type="NCBIfam" id="NF004064">
    <property type="entry name" value="PRK05578.1"/>
    <property type="match status" value="1"/>
</dbReference>
<dbReference type="RefSeq" id="WP_039141181.1">
    <property type="nucleotide sequence ID" value="NZ_JSVC01000016.1"/>
</dbReference>
<keyword evidence="2" id="KW-0479">Metal-binding</keyword>
<dbReference type="GO" id="GO:0072527">
    <property type="term" value="P:pyrimidine-containing compound metabolic process"/>
    <property type="evidence" value="ECO:0007669"/>
    <property type="project" value="UniProtKB-ARBA"/>
</dbReference>
<dbReference type="GO" id="GO:0042802">
    <property type="term" value="F:identical protein binding"/>
    <property type="evidence" value="ECO:0007669"/>
    <property type="project" value="UniProtKB-ARBA"/>
</dbReference>
<dbReference type="SUPFAM" id="SSF53927">
    <property type="entry name" value="Cytidine deaminase-like"/>
    <property type="match status" value="1"/>
</dbReference>
<comment type="similarity">
    <text evidence="1">Belongs to the cytidine and deoxycytidylate deaminase family.</text>
</comment>
<dbReference type="PANTHER" id="PTHR11644">
    <property type="entry name" value="CYTIDINE DEAMINASE"/>
    <property type="match status" value="1"/>
</dbReference>
<dbReference type="InterPro" id="IPR050202">
    <property type="entry name" value="Cyt/Deoxycyt_deaminase"/>
</dbReference>
<evidence type="ECO:0000256" key="1">
    <source>
        <dbReference type="ARBA" id="ARBA00006576"/>
    </source>
</evidence>